<dbReference type="InterPro" id="IPR043502">
    <property type="entry name" value="DNA/RNA_pol_sf"/>
</dbReference>
<dbReference type="RefSeq" id="XP_048134074.1">
    <property type="nucleotide sequence ID" value="XM_048278117.1"/>
</dbReference>
<feature type="domain" description="NB-ARC" evidence="4">
    <location>
        <begin position="418"/>
        <end position="559"/>
    </location>
</feature>
<dbReference type="PANTHER" id="PTHR11017">
    <property type="entry name" value="LEUCINE-RICH REPEAT-CONTAINING PROTEIN"/>
    <property type="match status" value="1"/>
</dbReference>
<dbReference type="InterPro" id="IPR058192">
    <property type="entry name" value="WHD_ROQ1-like"/>
</dbReference>
<dbReference type="PRINTS" id="PR00364">
    <property type="entry name" value="DISEASERSIST"/>
</dbReference>
<dbReference type="InterPro" id="IPR032675">
    <property type="entry name" value="LRR_dom_sf"/>
</dbReference>
<evidence type="ECO:0000256" key="1">
    <source>
        <dbReference type="ARBA" id="ARBA00022614"/>
    </source>
</evidence>
<evidence type="ECO:0000313" key="9">
    <source>
        <dbReference type="RefSeq" id="XP_048134074.1"/>
    </source>
</evidence>
<proteinExistence type="predicted"/>
<feature type="domain" description="Disease resistance protein Roq1-like winged-helix" evidence="6">
    <location>
        <begin position="656"/>
        <end position="723"/>
    </location>
</feature>
<dbReference type="InterPro" id="IPR002182">
    <property type="entry name" value="NB-ARC"/>
</dbReference>
<protein>
    <submittedName>
        <fullName evidence="9">Disease resistance protein RPV1-like</fullName>
    </submittedName>
</protein>
<dbReference type="InterPro" id="IPR027417">
    <property type="entry name" value="P-loop_NTPase"/>
</dbReference>
<dbReference type="SUPFAM" id="SSF52058">
    <property type="entry name" value="L domain-like"/>
    <property type="match status" value="1"/>
</dbReference>
<evidence type="ECO:0000313" key="8">
    <source>
        <dbReference type="Proteomes" id="UP000827889"/>
    </source>
</evidence>
<dbReference type="InterPro" id="IPR055414">
    <property type="entry name" value="LRR_R13L4/SHOC2-like"/>
</dbReference>
<evidence type="ECO:0000259" key="6">
    <source>
        <dbReference type="Pfam" id="PF23282"/>
    </source>
</evidence>
<reference evidence="9" key="1">
    <citation type="submission" date="2025-08" db="UniProtKB">
        <authorList>
            <consortium name="RefSeq"/>
        </authorList>
    </citation>
    <scope>IDENTIFICATION</scope>
    <source>
        <tissue evidence="9">Leaf</tissue>
    </source>
</reference>
<keyword evidence="2" id="KW-0677">Repeat</keyword>
<dbReference type="SUPFAM" id="SSF52540">
    <property type="entry name" value="P-loop containing nucleoside triphosphate hydrolases"/>
    <property type="match status" value="1"/>
</dbReference>
<dbReference type="SUPFAM" id="SSF56672">
    <property type="entry name" value="DNA/RNA polymerases"/>
    <property type="match status" value="1"/>
</dbReference>
<organism evidence="8 9">
    <name type="scientific">Rhodamnia argentea</name>
    <dbReference type="NCBI Taxonomy" id="178133"/>
    <lineage>
        <taxon>Eukaryota</taxon>
        <taxon>Viridiplantae</taxon>
        <taxon>Streptophyta</taxon>
        <taxon>Embryophyta</taxon>
        <taxon>Tracheophyta</taxon>
        <taxon>Spermatophyta</taxon>
        <taxon>Magnoliopsida</taxon>
        <taxon>eudicotyledons</taxon>
        <taxon>Gunneridae</taxon>
        <taxon>Pentapetalae</taxon>
        <taxon>rosids</taxon>
        <taxon>malvids</taxon>
        <taxon>Myrtales</taxon>
        <taxon>Myrtaceae</taxon>
        <taxon>Myrtoideae</taxon>
        <taxon>Myrteae</taxon>
        <taxon>Australasian group</taxon>
        <taxon>Rhodamnia</taxon>
    </lineage>
</organism>
<dbReference type="InterPro" id="IPR013103">
    <property type="entry name" value="RVT_2"/>
</dbReference>
<dbReference type="CDD" id="cd09272">
    <property type="entry name" value="RNase_HI_RT_Ty1"/>
    <property type="match status" value="1"/>
</dbReference>
<evidence type="ECO:0000259" key="5">
    <source>
        <dbReference type="Pfam" id="PF07727"/>
    </source>
</evidence>
<sequence length="1135" mass="127782">MDVNNAFLQGTLEEEVYMMQPPGYGDPTKPNHVCKLRKAIYGLGQAPRAWYNELSAFLLDHSFVNSKVDSSLFIYSKNGKYMYFLVYVDDLIITGSDSKVVNQFIALLSHRFSGKDLGSLHYFLGVEVVPTRHGILLSQHKYIWDLLERHKMTAAKEVSTPMATGTSLTIHGGIELTNPTDFRSLIGGLQYLLITRPDIAYTVNKLSQFMHKPNDTHWTAAKRLLRYLKSTIFHGLHLRRDTTPTLHAYSDADWAGNSDDRTSTSGFIIYIGANPISWSSRKQKSIARSSTEAEYRAIATTSAEILWVQNLLQELAIHSTQPPIIHCDNIGATYVCANPVFHSRMKHIAIDYHFVRELVQTHRLQLAGSNFLFVLAFLIVSIVRHEGQLVKHVVTKVLSELKEAYLVVTDSLVGVDHSVKEILEMIGTNMDDVKIVRIHGMGGIGKTTLAKVVYNKLSRNFARCCYLDDVRENSNSKGIVYLQNRLISNLSRQAHPPVDCVDEGIRMIEERFSSLEALILLDDVDENSQLIALLGRRCCFGPGTLILITTRNEIVLHKFDVKLIYPVGEMDSKRSLQPFSKHAFGRDHPPLEKLEQSREIVKIAQGLPLVLEVMGSSLCAQKEIIWKEYQEKWKKGRIEAIQSKLMISYEALDPCQQQIFLDIACLFIGYDKNMVMYMWGDGELCPTHSLEVLQLMSLIKIEKDNKFWMHDHLKYLGRKIASQESGGRSARNKEALDVLQGKKRNEKLEALSLEFEEVLEYHFPLEGFADLRNLKLLEVDSSSPRHESVERLMTPDLSELLTLERLILDYCDELAEIDSSIGELKNLVFLSLMGCRELRHLPEELGGLPSLTVLLLDGTCVGEISGSVNLPTSLSKLSLANTAITHLPHAIGEMASLELLSLYGSLFINRLPYFIGQLQSLTKLDLSFSTITELPDSMERLENLQVLRIWQCYSSEGISAMPKLPVSLTSLAIWSESLVALPDLSNLINLKQLVLLMGGPSESEQVPMPWWLGRLYKLQVLALKIPHMTNLSPDLSALSHLKFLYLEDCESLQCIPQISSTVSELHILDCQSLTTLDISNLKNLSELYIVGTPVEDLSGRELLDNLLECKIEKIGHSGASAHSCNNLFQMVFDGL</sequence>
<dbReference type="InterPro" id="IPR044974">
    <property type="entry name" value="Disease_R_plants"/>
</dbReference>
<keyword evidence="8" id="KW-1185">Reference proteome</keyword>
<dbReference type="Pfam" id="PF23282">
    <property type="entry name" value="WHD_ROQ1"/>
    <property type="match status" value="1"/>
</dbReference>
<feature type="domain" description="Disease resistance R13L4/SHOC-2-like LRR" evidence="7">
    <location>
        <begin position="907"/>
        <end position="1088"/>
    </location>
</feature>
<dbReference type="Proteomes" id="UP000827889">
    <property type="component" value="Chromosome 4"/>
</dbReference>
<dbReference type="Pfam" id="PF23598">
    <property type="entry name" value="LRR_14"/>
    <property type="match status" value="1"/>
</dbReference>
<keyword evidence="1" id="KW-0433">Leucine-rich repeat</keyword>
<dbReference type="GeneID" id="115733621"/>
<evidence type="ECO:0000259" key="4">
    <source>
        <dbReference type="Pfam" id="PF00931"/>
    </source>
</evidence>
<evidence type="ECO:0000256" key="3">
    <source>
        <dbReference type="ARBA" id="ARBA00022821"/>
    </source>
</evidence>
<dbReference type="Gene3D" id="3.80.10.10">
    <property type="entry name" value="Ribonuclease Inhibitor"/>
    <property type="match status" value="2"/>
</dbReference>
<dbReference type="Gene3D" id="3.40.50.300">
    <property type="entry name" value="P-loop containing nucleotide triphosphate hydrolases"/>
    <property type="match status" value="1"/>
</dbReference>
<dbReference type="PANTHER" id="PTHR11017:SF570">
    <property type="entry name" value="DISEASE RESISTANCE PROTEIN (TIR-NBS CLASS)-RELATED"/>
    <property type="match status" value="1"/>
</dbReference>
<dbReference type="InterPro" id="IPR042197">
    <property type="entry name" value="Apaf_helical"/>
</dbReference>
<name>A0ABM3HBT8_9MYRT</name>
<evidence type="ECO:0000259" key="7">
    <source>
        <dbReference type="Pfam" id="PF23598"/>
    </source>
</evidence>
<dbReference type="Pfam" id="PF07727">
    <property type="entry name" value="RVT_2"/>
    <property type="match status" value="1"/>
</dbReference>
<gene>
    <name evidence="9" type="primary">LOC115733621</name>
</gene>
<accession>A0ABM3HBT8</accession>
<feature type="domain" description="Reverse transcriptase Ty1/copia-type" evidence="5">
    <location>
        <begin position="1"/>
        <end position="163"/>
    </location>
</feature>
<dbReference type="Pfam" id="PF00931">
    <property type="entry name" value="NB-ARC"/>
    <property type="match status" value="1"/>
</dbReference>
<keyword evidence="3" id="KW-0611">Plant defense</keyword>
<dbReference type="Gene3D" id="1.10.8.430">
    <property type="entry name" value="Helical domain of apoptotic protease-activating factors"/>
    <property type="match status" value="1"/>
</dbReference>
<evidence type="ECO:0000256" key="2">
    <source>
        <dbReference type="ARBA" id="ARBA00022737"/>
    </source>
</evidence>